<keyword evidence="20" id="KW-1185">Reference proteome</keyword>
<name>G7E9F5_MIXOS</name>
<dbReference type="EC" id="3.4.14.10" evidence="5"/>
<keyword evidence="12" id="KW-0106">Calcium</keyword>
<keyword evidence="15" id="KW-0325">Glycoprotein</keyword>
<comment type="caution">
    <text evidence="19">The sequence shown here is derived from an EMBL/GenBank/DDBJ whole genome shotgun (WGS) entry which is preliminary data.</text>
</comment>
<evidence type="ECO:0000259" key="18">
    <source>
        <dbReference type="PROSITE" id="PS51695"/>
    </source>
</evidence>
<dbReference type="eggNOG" id="ENOG502QR6D">
    <property type="taxonomic scope" value="Eukaryota"/>
</dbReference>
<keyword evidence="10 16" id="KW-0378">Hydrolase</keyword>
<keyword evidence="9 17" id="KW-0732">Signal</keyword>
<dbReference type="GO" id="GO:0006508">
    <property type="term" value="P:proteolysis"/>
    <property type="evidence" value="ECO:0007669"/>
    <property type="project" value="UniProtKB-KW"/>
</dbReference>
<evidence type="ECO:0000256" key="4">
    <source>
        <dbReference type="ARBA" id="ARBA00004239"/>
    </source>
</evidence>
<dbReference type="SMART" id="SM00944">
    <property type="entry name" value="Pro-kuma_activ"/>
    <property type="match status" value="1"/>
</dbReference>
<dbReference type="InterPro" id="IPR036852">
    <property type="entry name" value="Peptidase_S8/S53_dom_sf"/>
</dbReference>
<dbReference type="OrthoDB" id="409122at2759"/>
<evidence type="ECO:0000256" key="11">
    <source>
        <dbReference type="ARBA" id="ARBA00022825"/>
    </source>
</evidence>
<feature type="domain" description="Peptidase S53" evidence="18">
    <location>
        <begin position="224"/>
        <end position="609"/>
    </location>
</feature>
<protein>
    <recommendedName>
        <fullName evidence="5">tripeptidyl-peptidase II</fullName>
        <ecNumber evidence="5">3.4.14.10</ecNumber>
    </recommendedName>
</protein>
<dbReference type="InParanoid" id="G7E9F5"/>
<dbReference type="OMA" id="QTHERIV"/>
<dbReference type="Pfam" id="PF09286">
    <property type="entry name" value="Pro-kuma_activ"/>
    <property type="match status" value="1"/>
</dbReference>
<dbReference type="PROSITE" id="PS51695">
    <property type="entry name" value="SEDOLISIN"/>
    <property type="match status" value="1"/>
</dbReference>
<dbReference type="GO" id="GO:0004252">
    <property type="term" value="F:serine-type endopeptidase activity"/>
    <property type="evidence" value="ECO:0007669"/>
    <property type="project" value="UniProtKB-UniRule"/>
</dbReference>
<keyword evidence="6" id="KW-0964">Secreted</keyword>
<organism evidence="19 20">
    <name type="scientific">Mixia osmundae (strain CBS 9802 / IAM 14324 / JCM 22182 / KY 12970)</name>
    <dbReference type="NCBI Taxonomy" id="764103"/>
    <lineage>
        <taxon>Eukaryota</taxon>
        <taxon>Fungi</taxon>
        <taxon>Dikarya</taxon>
        <taxon>Basidiomycota</taxon>
        <taxon>Pucciniomycotina</taxon>
        <taxon>Mixiomycetes</taxon>
        <taxon>Mixiales</taxon>
        <taxon>Mixiaceae</taxon>
        <taxon>Mixia</taxon>
    </lineage>
</organism>
<dbReference type="GO" id="GO:0046872">
    <property type="term" value="F:metal ion binding"/>
    <property type="evidence" value="ECO:0007669"/>
    <property type="project" value="UniProtKB-KW"/>
</dbReference>
<dbReference type="AlphaFoldDB" id="G7E9F5"/>
<dbReference type="Proteomes" id="UP000009131">
    <property type="component" value="Unassembled WGS sequence"/>
</dbReference>
<keyword evidence="14" id="KW-0865">Zymogen</keyword>
<evidence type="ECO:0000256" key="2">
    <source>
        <dbReference type="ARBA" id="ARBA00001913"/>
    </source>
</evidence>
<evidence type="ECO:0000313" key="20">
    <source>
        <dbReference type="Proteomes" id="UP000009131"/>
    </source>
</evidence>
<sequence>MASLAWIALGALAIVRPVNSAPALKADYKVQHELPDVPRHWLKTVEAPADHTITLHFGLKQKDAAGLEADLLEISDPLNPRYGQHLTKQGVADYVRPKQNTLDAVHDFLGEHGLQRNALKHSASEDWITLTLPVSTASRMLDTQFDIYHHPISGKSAVRTLRYSLPASLHEHIDTVQPTTFFSSMQAFRHTHTPMTPADFIPPFVPIFGSRNASVSQVCTNLHAVTNACLRTLYGTIDYVPKTKGKTLITVSGYLNETAVYSDFKLFAAMERPDAINYKYSYTQINGAINHQTLSASDVANEIDIEANLDVQTVGGFVYPIGSDFLSTGGAPPSIPTLETPDNGSEPYQQQLDYLLSLDSIPPVLTTSYGDEEQSVPTAYQERVCNGFAQLGARGVTVIFSSGDFGVGISGDCFKVGTKQPAFLPTFPATCPYVTSVGALQGLNPEVATDTTLGGFASGGGFSNYFSTPAYQKVAVQSYLAGHQAQSKAYAGQFNPNGRGFPDVSAQGSKFAIVWDGKNISVGGTSASAPTVAGIITLLNDNLIANGRPTLGFFNPFLYTIGQAGFTDVTSGSSFGCNTTGFVASKSWDPVTGFGSPNFKQLRTLLGLF</sequence>
<dbReference type="FunFam" id="3.40.50.200:FF:000015">
    <property type="entry name" value="Tripeptidyl peptidase A"/>
    <property type="match status" value="1"/>
</dbReference>
<evidence type="ECO:0000256" key="8">
    <source>
        <dbReference type="ARBA" id="ARBA00022723"/>
    </source>
</evidence>
<comment type="subcellular location">
    <subcellularLocation>
        <location evidence="4">Secreted</location>
        <location evidence="4">Extracellular space</location>
    </subcellularLocation>
</comment>
<dbReference type="HOGENOM" id="CLU_013783_3_0_1"/>
<dbReference type="SUPFAM" id="SSF52743">
    <property type="entry name" value="Subtilisin-like"/>
    <property type="match status" value="1"/>
</dbReference>
<feature type="active site" description="Charge relay system" evidence="16">
    <location>
        <position position="306"/>
    </location>
</feature>
<keyword evidence="7 16" id="KW-0645">Protease</keyword>
<evidence type="ECO:0000256" key="9">
    <source>
        <dbReference type="ARBA" id="ARBA00022729"/>
    </source>
</evidence>
<comment type="caution">
    <text evidence="16">Lacks conserved residue(s) required for the propagation of feature annotation.</text>
</comment>
<dbReference type="EMBL" id="BABT02000220">
    <property type="protein sequence ID" value="GAA99274.1"/>
    <property type="molecule type" value="Genomic_DNA"/>
</dbReference>
<dbReference type="CDD" id="cd11377">
    <property type="entry name" value="Pro-peptidase_S53"/>
    <property type="match status" value="1"/>
</dbReference>
<dbReference type="InterPro" id="IPR023828">
    <property type="entry name" value="Peptidase_S8_Ser-AS"/>
</dbReference>
<dbReference type="InterPro" id="IPR015366">
    <property type="entry name" value="S53_propep"/>
</dbReference>
<comment type="cofactor">
    <cofactor evidence="2">
        <name>Ca(2+)</name>
        <dbReference type="ChEBI" id="CHEBI:29108"/>
    </cofactor>
</comment>
<evidence type="ECO:0000256" key="6">
    <source>
        <dbReference type="ARBA" id="ARBA00022525"/>
    </source>
</evidence>
<dbReference type="Gene3D" id="3.40.50.200">
    <property type="entry name" value="Peptidase S8/S53 domain"/>
    <property type="match status" value="1"/>
</dbReference>
<dbReference type="InterPro" id="IPR050819">
    <property type="entry name" value="Tripeptidyl-peptidase_I"/>
</dbReference>
<dbReference type="STRING" id="764103.G7E9F5"/>
<keyword evidence="8" id="KW-0479">Metal-binding</keyword>
<evidence type="ECO:0000256" key="10">
    <source>
        <dbReference type="ARBA" id="ARBA00022801"/>
    </source>
</evidence>
<dbReference type="GO" id="GO:0005576">
    <property type="term" value="C:extracellular region"/>
    <property type="evidence" value="ECO:0007669"/>
    <property type="project" value="UniProtKB-SubCell"/>
</dbReference>
<reference evidence="19 20" key="2">
    <citation type="journal article" date="2012" name="Open Biol.">
        <title>Characteristics of nucleosomes and linker DNA regions on the genome of the basidiomycete Mixia osmundae revealed by mono- and dinucleosome mapping.</title>
        <authorList>
            <person name="Nishida H."/>
            <person name="Kondo S."/>
            <person name="Matsumoto T."/>
            <person name="Suzuki Y."/>
            <person name="Yoshikawa H."/>
            <person name="Taylor T.D."/>
            <person name="Sugiyama J."/>
        </authorList>
    </citation>
    <scope>NUCLEOTIDE SEQUENCE [LARGE SCALE GENOMIC DNA]</scope>
    <source>
        <strain evidence="20">CBS 9802 / IAM 14324 / JCM 22182 / KY 12970</strain>
    </source>
</reference>
<dbReference type="PANTHER" id="PTHR14218:SF15">
    <property type="entry name" value="TRIPEPTIDYL-PEPTIDASE 1"/>
    <property type="match status" value="1"/>
</dbReference>
<dbReference type="PROSITE" id="PS00138">
    <property type="entry name" value="SUBTILASE_SER"/>
    <property type="match status" value="1"/>
</dbReference>
<evidence type="ECO:0000256" key="1">
    <source>
        <dbReference type="ARBA" id="ARBA00001910"/>
    </source>
</evidence>
<accession>G7E9F5</accession>
<comment type="function">
    <text evidence="3">Secreted tripeptidyl-peptidase which degrades proteins at acidic pHs and is involved in virulence.</text>
</comment>
<reference evidence="19 20" key="1">
    <citation type="journal article" date="2011" name="J. Gen. Appl. Microbiol.">
        <title>Draft genome sequencing of the enigmatic basidiomycete Mixia osmundae.</title>
        <authorList>
            <person name="Nishida H."/>
            <person name="Nagatsuka Y."/>
            <person name="Sugiyama J."/>
        </authorList>
    </citation>
    <scope>NUCLEOTIDE SEQUENCE [LARGE SCALE GENOMIC DNA]</scope>
    <source>
        <strain evidence="20">CBS 9802 / IAM 14324 / JCM 22182 / KY 12970</strain>
    </source>
</reference>
<dbReference type="GO" id="GO:0008240">
    <property type="term" value="F:tripeptidyl-peptidase activity"/>
    <property type="evidence" value="ECO:0007669"/>
    <property type="project" value="UniProtKB-EC"/>
</dbReference>
<evidence type="ECO:0000256" key="12">
    <source>
        <dbReference type="ARBA" id="ARBA00022837"/>
    </source>
</evidence>
<evidence type="ECO:0000256" key="17">
    <source>
        <dbReference type="SAM" id="SignalP"/>
    </source>
</evidence>
<dbReference type="CDD" id="cd04056">
    <property type="entry name" value="Peptidases_S53"/>
    <property type="match status" value="1"/>
</dbReference>
<evidence type="ECO:0000256" key="7">
    <source>
        <dbReference type="ARBA" id="ARBA00022670"/>
    </source>
</evidence>
<dbReference type="Pfam" id="PF00082">
    <property type="entry name" value="Peptidase_S8"/>
    <property type="match status" value="1"/>
</dbReference>
<evidence type="ECO:0000256" key="15">
    <source>
        <dbReference type="ARBA" id="ARBA00023180"/>
    </source>
</evidence>
<proteinExistence type="predicted"/>
<keyword evidence="13" id="KW-0843">Virulence</keyword>
<comment type="catalytic activity">
    <reaction evidence="1">
        <text>Release of an N-terminal tripeptide from a polypeptide.</text>
        <dbReference type="EC" id="3.4.14.10"/>
    </reaction>
</comment>
<gene>
    <name evidence="19" type="primary">Mo05969</name>
    <name evidence="19" type="ORF">E5Q_05969</name>
</gene>
<dbReference type="InterPro" id="IPR000209">
    <property type="entry name" value="Peptidase_S8/S53_dom"/>
</dbReference>
<dbReference type="PANTHER" id="PTHR14218">
    <property type="entry name" value="PROTEASE S8 TRIPEPTIDYL PEPTIDASE I CLN2"/>
    <property type="match status" value="1"/>
</dbReference>
<evidence type="ECO:0000256" key="3">
    <source>
        <dbReference type="ARBA" id="ARBA00002451"/>
    </source>
</evidence>
<evidence type="ECO:0000313" key="19">
    <source>
        <dbReference type="EMBL" id="GAA99274.1"/>
    </source>
</evidence>
<evidence type="ECO:0000256" key="14">
    <source>
        <dbReference type="ARBA" id="ARBA00023145"/>
    </source>
</evidence>
<evidence type="ECO:0000256" key="5">
    <source>
        <dbReference type="ARBA" id="ARBA00012462"/>
    </source>
</evidence>
<dbReference type="RefSeq" id="XP_014568523.1">
    <property type="nucleotide sequence ID" value="XM_014713037.1"/>
</dbReference>
<dbReference type="SUPFAM" id="SSF54897">
    <property type="entry name" value="Protease propeptides/inhibitors"/>
    <property type="match status" value="1"/>
</dbReference>
<dbReference type="InterPro" id="IPR030400">
    <property type="entry name" value="Sedolisin_dom"/>
</dbReference>
<feature type="chain" id="PRO_5009955890" description="tripeptidyl-peptidase II" evidence="17">
    <location>
        <begin position="21"/>
        <end position="609"/>
    </location>
</feature>
<evidence type="ECO:0000256" key="13">
    <source>
        <dbReference type="ARBA" id="ARBA00023026"/>
    </source>
</evidence>
<evidence type="ECO:0000256" key="16">
    <source>
        <dbReference type="PROSITE-ProRule" id="PRU01032"/>
    </source>
</evidence>
<feature type="signal peptide" evidence="17">
    <location>
        <begin position="1"/>
        <end position="20"/>
    </location>
</feature>
<keyword evidence="11 16" id="KW-0720">Serine protease</keyword>
<feature type="active site" description="Charge relay system" evidence="16">
    <location>
        <position position="526"/>
    </location>
</feature>
<feature type="active site" description="Charge relay system" evidence="16">
    <location>
        <position position="310"/>
    </location>
</feature>